<proteinExistence type="predicted"/>
<dbReference type="AlphaFoldDB" id="A0A0C2N4C3"/>
<dbReference type="Gene3D" id="2.40.70.10">
    <property type="entry name" value="Acid Proteases"/>
    <property type="match status" value="1"/>
</dbReference>
<organism evidence="1 2">
    <name type="scientific">Thelohanellus kitauei</name>
    <name type="common">Myxosporean</name>
    <dbReference type="NCBI Taxonomy" id="669202"/>
    <lineage>
        <taxon>Eukaryota</taxon>
        <taxon>Metazoa</taxon>
        <taxon>Cnidaria</taxon>
        <taxon>Myxozoa</taxon>
        <taxon>Myxosporea</taxon>
        <taxon>Bivalvulida</taxon>
        <taxon>Platysporina</taxon>
        <taxon>Myxobolidae</taxon>
        <taxon>Thelohanellus</taxon>
    </lineage>
</organism>
<dbReference type="EMBL" id="JWZT01001836">
    <property type="protein sequence ID" value="KII71170.1"/>
    <property type="molecule type" value="Genomic_DNA"/>
</dbReference>
<dbReference type="InterPro" id="IPR021109">
    <property type="entry name" value="Peptidase_aspartic_dom_sf"/>
</dbReference>
<evidence type="ECO:0008006" key="3">
    <source>
        <dbReference type="Google" id="ProtNLM"/>
    </source>
</evidence>
<accession>A0A0C2N4C3</accession>
<reference evidence="1 2" key="1">
    <citation type="journal article" date="2014" name="Genome Biol. Evol.">
        <title>The genome of the myxosporean Thelohanellus kitauei shows adaptations to nutrient acquisition within its fish host.</title>
        <authorList>
            <person name="Yang Y."/>
            <person name="Xiong J."/>
            <person name="Zhou Z."/>
            <person name="Huo F."/>
            <person name="Miao W."/>
            <person name="Ran C."/>
            <person name="Liu Y."/>
            <person name="Zhang J."/>
            <person name="Feng J."/>
            <person name="Wang M."/>
            <person name="Wang M."/>
            <person name="Wang L."/>
            <person name="Yao B."/>
        </authorList>
    </citation>
    <scope>NUCLEOTIDE SEQUENCE [LARGE SCALE GENOMIC DNA]</scope>
    <source>
        <strain evidence="1">Wuqing</strain>
    </source>
</reference>
<protein>
    <recommendedName>
        <fullName evidence="3">Peptidase A2 domain-containing protein</fullName>
    </recommendedName>
</protein>
<sequence length="129" mass="14292">MGKITCSFGKKKGHSYRVCRLKLDNSRTCYSVSCFSASGSNPLLVPFKIWSNQFEGRALIDTGSCVSLVHSRYIHQHSIQPCNLNIVGVNGSQIRQKGKVNLSLVIGDVRIDHDFVVTSDINFEYIAGL</sequence>
<comment type="caution">
    <text evidence="1">The sequence shown here is derived from an EMBL/GenBank/DDBJ whole genome shotgun (WGS) entry which is preliminary data.</text>
</comment>
<name>A0A0C2N4C3_THEKT</name>
<dbReference type="OrthoDB" id="6156608at2759"/>
<keyword evidence="2" id="KW-1185">Reference proteome</keyword>
<evidence type="ECO:0000313" key="1">
    <source>
        <dbReference type="EMBL" id="KII71170.1"/>
    </source>
</evidence>
<dbReference type="SUPFAM" id="SSF50630">
    <property type="entry name" value="Acid proteases"/>
    <property type="match status" value="1"/>
</dbReference>
<dbReference type="Proteomes" id="UP000031668">
    <property type="component" value="Unassembled WGS sequence"/>
</dbReference>
<gene>
    <name evidence="1" type="ORF">RF11_09190</name>
</gene>
<evidence type="ECO:0000313" key="2">
    <source>
        <dbReference type="Proteomes" id="UP000031668"/>
    </source>
</evidence>
<dbReference type="CDD" id="cd00303">
    <property type="entry name" value="retropepsin_like"/>
    <property type="match status" value="1"/>
</dbReference>